<evidence type="ECO:0000313" key="9">
    <source>
        <dbReference type="EMBL" id="EZF54935.1"/>
    </source>
</evidence>
<dbReference type="InterPro" id="IPR050546">
    <property type="entry name" value="Glycosyl_Hydrlase_16"/>
</dbReference>
<dbReference type="AlphaFoldDB" id="A0A022W928"/>
<dbReference type="PANTHER" id="PTHR10963">
    <property type="entry name" value="GLYCOSYL HYDROLASE-RELATED"/>
    <property type="match status" value="1"/>
</dbReference>
<dbReference type="InterPro" id="IPR000757">
    <property type="entry name" value="Beta-glucanase-like"/>
</dbReference>
<feature type="region of interest" description="Disordered" evidence="6">
    <location>
        <begin position="342"/>
        <end position="397"/>
    </location>
</feature>
<dbReference type="CDD" id="cd02181">
    <property type="entry name" value="GH16_fungal_Lam16A_glucanase"/>
    <property type="match status" value="1"/>
</dbReference>
<dbReference type="GO" id="GO:0052861">
    <property type="term" value="F:endo-1,3(4)-beta-glucanase activity"/>
    <property type="evidence" value="ECO:0007669"/>
    <property type="project" value="UniProtKB-EC"/>
</dbReference>
<dbReference type="GO" id="GO:0009251">
    <property type="term" value="P:glucan catabolic process"/>
    <property type="evidence" value="ECO:0007669"/>
    <property type="project" value="TreeGrafter"/>
</dbReference>
<dbReference type="PROSITE" id="PS51762">
    <property type="entry name" value="GH16_2"/>
    <property type="match status" value="1"/>
</dbReference>
<keyword evidence="7" id="KW-0732">Signal</keyword>
<dbReference type="Gene3D" id="2.60.120.200">
    <property type="match status" value="1"/>
</dbReference>
<protein>
    <recommendedName>
        <fullName evidence="3">endo-1,3(4)-beta-glucanase</fullName>
        <ecNumber evidence="3">3.2.1.6</ecNumber>
    </recommendedName>
</protein>
<keyword evidence="4" id="KW-0378">Hydrolase</keyword>
<dbReference type="FunFam" id="2.60.120.200:FF:000114">
    <property type="entry name" value="Probable endo-1,3(4)-beta-glucanase NFIA_089530"/>
    <property type="match status" value="1"/>
</dbReference>
<evidence type="ECO:0000256" key="2">
    <source>
        <dbReference type="ARBA" id="ARBA00006865"/>
    </source>
</evidence>
<gene>
    <name evidence="9" type="ORF">H103_02433</name>
</gene>
<dbReference type="EC" id="3.2.1.6" evidence="3"/>
<feature type="compositionally biased region" description="Basic and acidic residues" evidence="6">
    <location>
        <begin position="433"/>
        <end position="449"/>
    </location>
</feature>
<dbReference type="PANTHER" id="PTHR10963:SF24">
    <property type="entry name" value="GLYCOSIDASE C21B10.07-RELATED"/>
    <property type="match status" value="1"/>
</dbReference>
<sequence length="457" mass="49632">MRTTGLLLLGALAELGSATYILEDDYQPNTWFDQFRFFSAKDPTHAYVNYLDQAEARSQNLIGIRNNAVYLGVDHKNVATGEGRSSVRLETKKVYNHGLIVADINHMPGGECGTWPAFWTTSSVWPNEGELDIIEGVNQQKQNDYALHTAQGCSIPERGDFTGSVVTPNCDVKALGQAENQGCLVEDTKGSRGYGPDFNNATGGVFATEWTDQAISIWFFPRGDVPKDVNSEHPDPSKWGKPSAFFGGGECPIGKHVRNQRIIFNTAFCGGWADGMWPGDPICSKKAPTCMEYVRENPSAFEDAYWSINYMKVYQQGTAPTKPSQAPAPPFSTSTMPIMKSTSTVSSIVSATQPAPTANNPTGAPMQPSSSSGNNGPQPTGENGNPGNSCPPPTQPACRTYVTTKTYTLVSTMMPSGPQTTGGIVPVPSAALEDIKDTAQRRRRRDMERHARRGHHN</sequence>
<dbReference type="EMBL" id="KK207769">
    <property type="protein sequence ID" value="EZF54935.1"/>
    <property type="molecule type" value="Genomic_DNA"/>
</dbReference>
<dbReference type="HOGENOM" id="CLU_016972_4_3_1"/>
<dbReference type="Pfam" id="PF26113">
    <property type="entry name" value="GH16_XgeA"/>
    <property type="match status" value="1"/>
</dbReference>
<feature type="signal peptide" evidence="7">
    <location>
        <begin position="1"/>
        <end position="18"/>
    </location>
</feature>
<feature type="chain" id="PRO_5001511355" description="endo-1,3(4)-beta-glucanase" evidence="7">
    <location>
        <begin position="19"/>
        <end position="457"/>
    </location>
</feature>
<evidence type="ECO:0000256" key="1">
    <source>
        <dbReference type="ARBA" id="ARBA00000124"/>
    </source>
</evidence>
<comment type="similarity">
    <text evidence="2">Belongs to the glycosyl hydrolase 16 family.</text>
</comment>
<feature type="domain" description="GH16" evidence="8">
    <location>
        <begin position="13"/>
        <end position="319"/>
    </location>
</feature>
<evidence type="ECO:0000256" key="6">
    <source>
        <dbReference type="SAM" id="MobiDB-lite"/>
    </source>
</evidence>
<dbReference type="InterPro" id="IPR013320">
    <property type="entry name" value="ConA-like_dom_sf"/>
</dbReference>
<evidence type="ECO:0000259" key="8">
    <source>
        <dbReference type="PROSITE" id="PS51762"/>
    </source>
</evidence>
<evidence type="ECO:0000256" key="3">
    <source>
        <dbReference type="ARBA" id="ARBA00012599"/>
    </source>
</evidence>
<dbReference type="SUPFAM" id="SSF49899">
    <property type="entry name" value="Concanavalin A-like lectins/glucanases"/>
    <property type="match status" value="1"/>
</dbReference>
<keyword evidence="5" id="KW-0326">Glycosidase</keyword>
<organism evidence="9">
    <name type="scientific">Trichophyton rubrum CBS 288.86</name>
    <dbReference type="NCBI Taxonomy" id="1215330"/>
    <lineage>
        <taxon>Eukaryota</taxon>
        <taxon>Fungi</taxon>
        <taxon>Dikarya</taxon>
        <taxon>Ascomycota</taxon>
        <taxon>Pezizomycotina</taxon>
        <taxon>Eurotiomycetes</taxon>
        <taxon>Eurotiomycetidae</taxon>
        <taxon>Onygenales</taxon>
        <taxon>Arthrodermataceae</taxon>
        <taxon>Trichophyton</taxon>
    </lineage>
</organism>
<dbReference type="OrthoDB" id="192832at2759"/>
<evidence type="ECO:0000256" key="4">
    <source>
        <dbReference type="ARBA" id="ARBA00022801"/>
    </source>
</evidence>
<dbReference type="Proteomes" id="UP000023758">
    <property type="component" value="Unassembled WGS sequence"/>
</dbReference>
<comment type="catalytic activity">
    <reaction evidence="1">
        <text>Endohydrolysis of (1-&gt;3)- or (1-&gt;4)-linkages in beta-D-glucans when the glucose residue whose reducing group is involved in the linkage to be hydrolyzed is itself substituted at C-3.</text>
        <dbReference type="EC" id="3.2.1.6"/>
    </reaction>
</comment>
<evidence type="ECO:0000256" key="7">
    <source>
        <dbReference type="SAM" id="SignalP"/>
    </source>
</evidence>
<name>A0A022W928_TRIRU</name>
<proteinExistence type="inferred from homology"/>
<reference evidence="9" key="1">
    <citation type="submission" date="2014-02" db="EMBL/GenBank/DDBJ databases">
        <title>The Genome Sequence of Trichophyton rubrum (morphotype fischeri) CBS 288.86.</title>
        <authorList>
            <consortium name="The Broad Institute Genomics Platform"/>
            <person name="Cuomo C.A."/>
            <person name="White T.C."/>
            <person name="Graser Y."/>
            <person name="Martinez-Rossi N."/>
            <person name="Heitman J."/>
            <person name="Young S.K."/>
            <person name="Zeng Q."/>
            <person name="Gargeya S."/>
            <person name="Abouelleil A."/>
            <person name="Alvarado L."/>
            <person name="Chapman S.B."/>
            <person name="Gainer-Dewar J."/>
            <person name="Goldberg J."/>
            <person name="Griggs A."/>
            <person name="Gujja S."/>
            <person name="Hansen M."/>
            <person name="Howarth C."/>
            <person name="Imamovic A."/>
            <person name="Larimer J."/>
            <person name="Martinez D."/>
            <person name="Murphy C."/>
            <person name="Pearson M.D."/>
            <person name="Persinoti G."/>
            <person name="Poon T."/>
            <person name="Priest M."/>
            <person name="Roberts A.D."/>
            <person name="Saif S."/>
            <person name="Shea T.D."/>
            <person name="Sykes S.N."/>
            <person name="Wortman J."/>
            <person name="Nusbaum C."/>
            <person name="Birren B."/>
        </authorList>
    </citation>
    <scope>NUCLEOTIDE SEQUENCE [LARGE SCALE GENOMIC DNA]</scope>
    <source>
        <strain evidence="9">CBS 288.86</strain>
    </source>
</reference>
<evidence type="ECO:0000256" key="5">
    <source>
        <dbReference type="ARBA" id="ARBA00023295"/>
    </source>
</evidence>
<accession>A0A022W928</accession>
<feature type="region of interest" description="Disordered" evidence="6">
    <location>
        <begin position="414"/>
        <end position="457"/>
    </location>
</feature>
<feature type="compositionally biased region" description="Low complexity" evidence="6">
    <location>
        <begin position="342"/>
        <end position="379"/>
    </location>
</feature>